<reference evidence="3 4" key="1">
    <citation type="journal article" date="2023" name="Microbiol. Resour. Announc.">
        <title>Complete Genome Sequence of Imperialibacter roseus strain P4T.</title>
        <authorList>
            <person name="Tizabi D.R."/>
            <person name="Bachvaroff T."/>
            <person name="Hill R.T."/>
        </authorList>
    </citation>
    <scope>NUCLEOTIDE SEQUENCE [LARGE SCALE GENOMIC DNA]</scope>
    <source>
        <strain evidence="3 4">P4T</strain>
    </source>
</reference>
<organism evidence="3 4">
    <name type="scientific">Imperialibacter roseus</name>
    <dbReference type="NCBI Taxonomy" id="1324217"/>
    <lineage>
        <taxon>Bacteria</taxon>
        <taxon>Pseudomonadati</taxon>
        <taxon>Bacteroidota</taxon>
        <taxon>Cytophagia</taxon>
        <taxon>Cytophagales</taxon>
        <taxon>Flammeovirgaceae</taxon>
        <taxon>Imperialibacter</taxon>
    </lineage>
</organism>
<dbReference type="PROSITE" id="PS51257">
    <property type="entry name" value="PROKAR_LIPOPROTEIN"/>
    <property type="match status" value="1"/>
</dbReference>
<gene>
    <name evidence="3" type="ORF">RT717_10400</name>
</gene>
<dbReference type="PANTHER" id="PTHR30344:SF1">
    <property type="entry name" value="6-PHOSPHOGLUCONOLACTONASE"/>
    <property type="match status" value="1"/>
</dbReference>
<keyword evidence="2" id="KW-0313">Glucose metabolism</keyword>
<name>A0ABZ0IVG9_9BACT</name>
<evidence type="ECO:0000313" key="4">
    <source>
        <dbReference type="Proteomes" id="UP001302349"/>
    </source>
</evidence>
<accession>A0ABZ0IVG9</accession>
<keyword evidence="2" id="KW-0119">Carbohydrate metabolism</keyword>
<dbReference type="InterPro" id="IPR019405">
    <property type="entry name" value="Lactonase_7-beta_prop"/>
</dbReference>
<proteinExistence type="inferred from homology"/>
<comment type="similarity">
    <text evidence="1">Belongs to the cycloisomerase 2 family.</text>
</comment>
<sequence length="381" mass="41123">MELRSKLFGVLIVLIAFMAGCTQQKPQETEGQDDKMEPQTIDLLVGVYTGAGSNGIYQLQFNTATGELSDSLLLVKTTNPSYLAISKDRQSVFSVNETQEGGISSFSWDHENNQLVEVSKLSTEGAHPCYVDISPSGRQVAVANYSSGNLAVYQLGEGLALQASPQIRQHKGSGPVDPNQKGPHAHCSIFKGGYLYAVDLGIDKILAYPFAADGTLDEAHVAFELQPGDGPRHLIFHPTKAMAFVVNELSSSVVSMKADFEKGTFEAIDRKSTIPADFTERNSDADIHITSDGKFLYASNRGHHSIAMYAVADDGSLTSLGNEPVGGKTPRNFTLSPDEKFLLVANQDTNNIVVFTRNKETGLLAATGKELSVSKPVCLKF</sequence>
<keyword evidence="3" id="KW-0378">Hydrolase</keyword>
<dbReference type="InterPro" id="IPR015943">
    <property type="entry name" value="WD40/YVTN_repeat-like_dom_sf"/>
</dbReference>
<dbReference type="EMBL" id="CP136051">
    <property type="protein sequence ID" value="WOK09045.1"/>
    <property type="molecule type" value="Genomic_DNA"/>
</dbReference>
<dbReference type="RefSeq" id="WP_317491671.1">
    <property type="nucleotide sequence ID" value="NZ_CP136051.1"/>
</dbReference>
<dbReference type="InterPro" id="IPR011048">
    <property type="entry name" value="Haem_d1_sf"/>
</dbReference>
<dbReference type="SUPFAM" id="SSF51004">
    <property type="entry name" value="C-terminal (heme d1) domain of cytochrome cd1-nitrite reductase"/>
    <property type="match status" value="1"/>
</dbReference>
<dbReference type="Pfam" id="PF10282">
    <property type="entry name" value="Lactonase"/>
    <property type="match status" value="1"/>
</dbReference>
<dbReference type="PANTHER" id="PTHR30344">
    <property type="entry name" value="6-PHOSPHOGLUCONOLACTONASE-RELATED"/>
    <property type="match status" value="1"/>
</dbReference>
<dbReference type="EC" id="3.1.1.-" evidence="3"/>
<dbReference type="InterPro" id="IPR050282">
    <property type="entry name" value="Cycloisomerase_2"/>
</dbReference>
<dbReference type="Gene3D" id="2.130.10.10">
    <property type="entry name" value="YVTN repeat-like/Quinoprotein amine dehydrogenase"/>
    <property type="match status" value="1"/>
</dbReference>
<protein>
    <submittedName>
        <fullName evidence="3">Lactonase family protein</fullName>
        <ecNumber evidence="3">3.1.1.-</ecNumber>
    </submittedName>
</protein>
<keyword evidence="4" id="KW-1185">Reference proteome</keyword>
<evidence type="ECO:0000256" key="2">
    <source>
        <dbReference type="ARBA" id="ARBA00022526"/>
    </source>
</evidence>
<dbReference type="Proteomes" id="UP001302349">
    <property type="component" value="Chromosome"/>
</dbReference>
<evidence type="ECO:0000256" key="1">
    <source>
        <dbReference type="ARBA" id="ARBA00005564"/>
    </source>
</evidence>
<evidence type="ECO:0000313" key="3">
    <source>
        <dbReference type="EMBL" id="WOK09045.1"/>
    </source>
</evidence>
<dbReference type="GO" id="GO:0016787">
    <property type="term" value="F:hydrolase activity"/>
    <property type="evidence" value="ECO:0007669"/>
    <property type="project" value="UniProtKB-KW"/>
</dbReference>